<dbReference type="Proteomes" id="UP000008983">
    <property type="component" value="Unassembled WGS sequence"/>
</dbReference>
<evidence type="ECO:0000256" key="3">
    <source>
        <dbReference type="ARBA" id="ARBA00022833"/>
    </source>
</evidence>
<dbReference type="GO" id="GO:0050821">
    <property type="term" value="P:protein stabilization"/>
    <property type="evidence" value="ECO:0007669"/>
    <property type="project" value="TreeGrafter"/>
</dbReference>
<dbReference type="eggNOG" id="KOG3277">
    <property type="taxonomic scope" value="Eukaryota"/>
</dbReference>
<dbReference type="InParanoid" id="G0QT11"/>
<dbReference type="PANTHER" id="PTHR20922">
    <property type="entry name" value="DNL-TYPE ZINC FINGER PROTEIN"/>
    <property type="match status" value="1"/>
</dbReference>
<accession>G0QT11</accession>
<dbReference type="InterPro" id="IPR007853">
    <property type="entry name" value="Znf_DNL-typ"/>
</dbReference>
<dbReference type="STRING" id="857967.G0QT11"/>
<proteinExistence type="predicted"/>
<evidence type="ECO:0000256" key="4">
    <source>
        <dbReference type="PROSITE-ProRule" id="PRU00834"/>
    </source>
</evidence>
<evidence type="ECO:0000313" key="7">
    <source>
        <dbReference type="Proteomes" id="UP000008983"/>
    </source>
</evidence>
<dbReference type="EMBL" id="GL983837">
    <property type="protein sequence ID" value="EGR31647.1"/>
    <property type="molecule type" value="Genomic_DNA"/>
</dbReference>
<keyword evidence="1" id="KW-0479">Metal-binding</keyword>
<dbReference type="GO" id="GO:0006457">
    <property type="term" value="P:protein folding"/>
    <property type="evidence" value="ECO:0007669"/>
    <property type="project" value="TreeGrafter"/>
</dbReference>
<reference evidence="6 7" key="1">
    <citation type="submission" date="2011-07" db="EMBL/GenBank/DDBJ databases">
        <authorList>
            <person name="Coyne R."/>
            <person name="Brami D."/>
            <person name="Johnson J."/>
            <person name="Hostetler J."/>
            <person name="Hannick L."/>
            <person name="Clark T."/>
            <person name="Cassidy-Hanley D."/>
            <person name="Inman J."/>
        </authorList>
    </citation>
    <scope>NUCLEOTIDE SEQUENCE [LARGE SCALE GENOMIC DNA]</scope>
    <source>
        <strain evidence="6 7">G5</strain>
    </source>
</reference>
<evidence type="ECO:0000256" key="1">
    <source>
        <dbReference type="ARBA" id="ARBA00022723"/>
    </source>
</evidence>
<dbReference type="PANTHER" id="PTHR20922:SF13">
    <property type="entry name" value="DNL-TYPE ZINC FINGER PROTEIN"/>
    <property type="match status" value="1"/>
</dbReference>
<dbReference type="GO" id="GO:0008270">
    <property type="term" value="F:zinc ion binding"/>
    <property type="evidence" value="ECO:0007669"/>
    <property type="project" value="UniProtKB-KW"/>
</dbReference>
<keyword evidence="2 4" id="KW-0863">Zinc-finger</keyword>
<dbReference type="GO" id="GO:0030150">
    <property type="term" value="P:protein import into mitochondrial matrix"/>
    <property type="evidence" value="ECO:0007669"/>
    <property type="project" value="TreeGrafter"/>
</dbReference>
<dbReference type="Pfam" id="PF05180">
    <property type="entry name" value="zf-DNL"/>
    <property type="match status" value="1"/>
</dbReference>
<sequence>MVMMMFTCTVCQTKAAKKFTHRSYTQGVVLIRCEGCDNLHLVADNLGWFEDEQTNVEDILKSKGKKIKNTLIL</sequence>
<dbReference type="RefSeq" id="XP_004035133.1">
    <property type="nucleotide sequence ID" value="XM_004035085.1"/>
</dbReference>
<keyword evidence="3" id="KW-0862">Zinc</keyword>
<name>G0QT11_ICHMU</name>
<dbReference type="GeneID" id="14907792"/>
<gene>
    <name evidence="6" type="ORF">IMG5_105310</name>
</gene>
<evidence type="ECO:0000256" key="2">
    <source>
        <dbReference type="ARBA" id="ARBA00022771"/>
    </source>
</evidence>
<dbReference type="GO" id="GO:0051087">
    <property type="term" value="F:protein-folding chaperone binding"/>
    <property type="evidence" value="ECO:0007669"/>
    <property type="project" value="TreeGrafter"/>
</dbReference>
<evidence type="ECO:0000259" key="5">
    <source>
        <dbReference type="PROSITE" id="PS51501"/>
    </source>
</evidence>
<feature type="domain" description="DNL-type" evidence="5">
    <location>
        <begin position="1"/>
        <end position="73"/>
    </location>
</feature>
<dbReference type="AlphaFoldDB" id="G0QT11"/>
<dbReference type="OrthoDB" id="512667at2759"/>
<protein>
    <recommendedName>
        <fullName evidence="5">DNL-type domain-containing protein</fullName>
    </recommendedName>
</protein>
<dbReference type="InterPro" id="IPR024158">
    <property type="entry name" value="Mt_import_TIM15"/>
</dbReference>
<dbReference type="OMA" id="VRCENCQ"/>
<keyword evidence="7" id="KW-1185">Reference proteome</keyword>
<evidence type="ECO:0000313" key="6">
    <source>
        <dbReference type="EMBL" id="EGR31647.1"/>
    </source>
</evidence>
<dbReference type="GO" id="GO:0005739">
    <property type="term" value="C:mitochondrion"/>
    <property type="evidence" value="ECO:0007669"/>
    <property type="project" value="TreeGrafter"/>
</dbReference>
<dbReference type="PROSITE" id="PS51501">
    <property type="entry name" value="ZF_DNL"/>
    <property type="match status" value="1"/>
</dbReference>
<organism evidence="6 7">
    <name type="scientific">Ichthyophthirius multifiliis</name>
    <name type="common">White spot disease agent</name>
    <name type="synonym">Ich</name>
    <dbReference type="NCBI Taxonomy" id="5932"/>
    <lineage>
        <taxon>Eukaryota</taxon>
        <taxon>Sar</taxon>
        <taxon>Alveolata</taxon>
        <taxon>Ciliophora</taxon>
        <taxon>Intramacronucleata</taxon>
        <taxon>Oligohymenophorea</taxon>
        <taxon>Hymenostomatida</taxon>
        <taxon>Ophryoglenina</taxon>
        <taxon>Ichthyophthirius</taxon>
    </lineage>
</organism>